<keyword evidence="5" id="KW-0029">Amino-acid transport</keyword>
<dbReference type="EMBL" id="JARAOX010000169">
    <property type="protein sequence ID" value="MDD9783353.1"/>
    <property type="molecule type" value="Genomic_DNA"/>
</dbReference>
<dbReference type="Proteomes" id="UP001213771">
    <property type="component" value="Unassembled WGS sequence"/>
</dbReference>
<dbReference type="InterPro" id="IPR035906">
    <property type="entry name" value="MetI-like_sf"/>
</dbReference>
<comment type="subcellular location">
    <subcellularLocation>
        <location evidence="1 8">Cell membrane</location>
        <topology evidence="1 8">Multi-pass membrane protein</topology>
    </subcellularLocation>
</comment>
<evidence type="ECO:0000256" key="1">
    <source>
        <dbReference type="ARBA" id="ARBA00004651"/>
    </source>
</evidence>
<evidence type="ECO:0000256" key="6">
    <source>
        <dbReference type="ARBA" id="ARBA00022989"/>
    </source>
</evidence>
<comment type="similarity">
    <text evidence="8">Belongs to the binding-protein-dependent transport system permease family.</text>
</comment>
<name>A0A2B3LM97_PRIMG</name>
<dbReference type="GO" id="GO:0022857">
    <property type="term" value="F:transmembrane transporter activity"/>
    <property type="evidence" value="ECO:0007669"/>
    <property type="project" value="InterPro"/>
</dbReference>
<dbReference type="PROSITE" id="PS50928">
    <property type="entry name" value="ABC_TM1"/>
    <property type="match status" value="1"/>
</dbReference>
<dbReference type="InterPro" id="IPR000515">
    <property type="entry name" value="MetI-like"/>
</dbReference>
<dbReference type="Proteomes" id="UP000220341">
    <property type="component" value="Unassembled WGS sequence"/>
</dbReference>
<dbReference type="EMBL" id="NTYW01000020">
    <property type="protein sequence ID" value="PES35704.1"/>
    <property type="molecule type" value="Genomic_DNA"/>
</dbReference>
<feature type="transmembrane region" description="Helical" evidence="8">
    <location>
        <begin position="99"/>
        <end position="116"/>
    </location>
</feature>
<dbReference type="GO" id="GO:0043190">
    <property type="term" value="C:ATP-binding cassette (ABC) transporter complex"/>
    <property type="evidence" value="ECO:0007669"/>
    <property type="project" value="InterPro"/>
</dbReference>
<dbReference type="Pfam" id="PF00528">
    <property type="entry name" value="BPD_transp_1"/>
    <property type="match status" value="1"/>
</dbReference>
<accession>A0A2B3LM97</accession>
<dbReference type="GO" id="GO:0006865">
    <property type="term" value="P:amino acid transport"/>
    <property type="evidence" value="ECO:0007669"/>
    <property type="project" value="UniProtKB-KW"/>
</dbReference>
<dbReference type="PANTHER" id="PTHR30614:SF0">
    <property type="entry name" value="L-CYSTINE TRANSPORT SYSTEM PERMEASE PROTEIN TCYL"/>
    <property type="match status" value="1"/>
</dbReference>
<evidence type="ECO:0000256" key="4">
    <source>
        <dbReference type="ARBA" id="ARBA00022692"/>
    </source>
</evidence>
<dbReference type="NCBIfam" id="TIGR01726">
    <property type="entry name" value="HEQRo_perm_3TM"/>
    <property type="match status" value="1"/>
</dbReference>
<feature type="transmembrane region" description="Helical" evidence="8">
    <location>
        <begin position="200"/>
        <end position="224"/>
    </location>
</feature>
<dbReference type="RefSeq" id="WP_013056300.1">
    <property type="nucleotide sequence ID" value="NZ_CATKPS010000011.1"/>
</dbReference>
<evidence type="ECO:0000313" key="12">
    <source>
        <dbReference type="Proteomes" id="UP000220341"/>
    </source>
</evidence>
<protein>
    <submittedName>
        <fullName evidence="11">Amino acid ABC transporter permease</fullName>
    </submittedName>
</protein>
<comment type="caution">
    <text evidence="11">The sequence shown here is derived from an EMBL/GenBank/DDBJ whole genome shotgun (WGS) entry which is preliminary data.</text>
</comment>
<dbReference type="CDD" id="cd06261">
    <property type="entry name" value="TM_PBP2"/>
    <property type="match status" value="1"/>
</dbReference>
<dbReference type="InterPro" id="IPR043429">
    <property type="entry name" value="ArtM/GltK/GlnP/TcyL/YhdX-like"/>
</dbReference>
<organism evidence="11 12">
    <name type="scientific">Priestia megaterium</name>
    <name type="common">Bacillus megaterium</name>
    <dbReference type="NCBI Taxonomy" id="1404"/>
    <lineage>
        <taxon>Bacteria</taxon>
        <taxon>Bacillati</taxon>
        <taxon>Bacillota</taxon>
        <taxon>Bacilli</taxon>
        <taxon>Bacillales</taxon>
        <taxon>Bacillaceae</taxon>
        <taxon>Priestia</taxon>
    </lineage>
</organism>
<sequence length="241" mass="27310">MPIIDLRFALEQTPEVLKGVPLTLTISIISMALGSIFGLFIAVCRIYKIPLLKQIAVIYVSFMRGTPLLVQLYVFFYGIPIFIEFLNETQGWHLGGDTISPLIYALIAYTLNTSAYQSEVFRSSIQTIDRGQFEAAYSIGMTTFQAIKRIIFPQSLVAAIPNLGNIFISLIKATSLAFAVKVVEIMAISKVIANDGYRYLEMYLVASLIYWILCFFFERLFVVIEKKLSYYELREEVRSAS</sequence>
<dbReference type="Gene3D" id="1.10.3720.10">
    <property type="entry name" value="MetI-like"/>
    <property type="match status" value="1"/>
</dbReference>
<evidence type="ECO:0000313" key="13">
    <source>
        <dbReference type="Proteomes" id="UP001213771"/>
    </source>
</evidence>
<evidence type="ECO:0000259" key="9">
    <source>
        <dbReference type="PROSITE" id="PS50928"/>
    </source>
</evidence>
<evidence type="ECO:0000256" key="3">
    <source>
        <dbReference type="ARBA" id="ARBA00022475"/>
    </source>
</evidence>
<evidence type="ECO:0000313" key="11">
    <source>
        <dbReference type="EMBL" id="PES35704.1"/>
    </source>
</evidence>
<evidence type="ECO:0000256" key="2">
    <source>
        <dbReference type="ARBA" id="ARBA00022448"/>
    </source>
</evidence>
<evidence type="ECO:0000256" key="5">
    <source>
        <dbReference type="ARBA" id="ARBA00022970"/>
    </source>
</evidence>
<reference evidence="10 13" key="2">
    <citation type="submission" date="2023-02" db="EMBL/GenBank/DDBJ databases">
        <authorList>
            <person name="Olszewska D."/>
        </authorList>
    </citation>
    <scope>NUCLEOTIDE SEQUENCE [LARGE SCALE GENOMIC DNA]</scope>
    <source>
        <strain evidence="10 13">FDU301</strain>
    </source>
</reference>
<keyword evidence="3" id="KW-1003">Cell membrane</keyword>
<evidence type="ECO:0000256" key="8">
    <source>
        <dbReference type="RuleBase" id="RU363032"/>
    </source>
</evidence>
<keyword evidence="7 8" id="KW-0472">Membrane</keyword>
<evidence type="ECO:0000313" key="10">
    <source>
        <dbReference type="EMBL" id="MDD9783353.1"/>
    </source>
</evidence>
<proteinExistence type="inferred from homology"/>
<feature type="transmembrane region" description="Helical" evidence="8">
    <location>
        <begin position="156"/>
        <end position="180"/>
    </location>
</feature>
<feature type="domain" description="ABC transmembrane type-1" evidence="9">
    <location>
        <begin position="20"/>
        <end position="221"/>
    </location>
</feature>
<gene>
    <name evidence="11" type="ORF">CN497_18085</name>
    <name evidence="10" type="ORF">PVE99_13270</name>
</gene>
<dbReference type="SUPFAM" id="SSF161098">
    <property type="entry name" value="MetI-like"/>
    <property type="match status" value="1"/>
</dbReference>
<feature type="transmembrane region" description="Helical" evidence="8">
    <location>
        <begin position="20"/>
        <end position="44"/>
    </location>
</feature>
<dbReference type="InterPro" id="IPR010065">
    <property type="entry name" value="AA_ABC_transptr_permease_3TM"/>
</dbReference>
<keyword evidence="2 8" id="KW-0813">Transport</keyword>
<keyword evidence="6 8" id="KW-1133">Transmembrane helix</keyword>
<keyword evidence="4 8" id="KW-0812">Transmembrane</keyword>
<feature type="transmembrane region" description="Helical" evidence="8">
    <location>
        <begin position="56"/>
        <end position="79"/>
    </location>
</feature>
<dbReference type="FunFam" id="1.10.3720.10:FF:000006">
    <property type="entry name" value="Glutamate/aspartate ABC transporter, permease protein GltK"/>
    <property type="match status" value="1"/>
</dbReference>
<dbReference type="AlphaFoldDB" id="A0A2B3LM97"/>
<dbReference type="PANTHER" id="PTHR30614">
    <property type="entry name" value="MEMBRANE COMPONENT OF AMINO ACID ABC TRANSPORTER"/>
    <property type="match status" value="1"/>
</dbReference>
<reference evidence="11 12" key="1">
    <citation type="submission" date="2017-09" db="EMBL/GenBank/DDBJ databases">
        <title>Large-scale bioinformatics analysis of Bacillus genomes uncovers conserved roles of natural products in bacterial physiology.</title>
        <authorList>
            <consortium name="Agbiome Team Llc"/>
            <person name="Bleich R.M."/>
            <person name="Kirk G.J."/>
            <person name="Santa Maria K.C."/>
            <person name="Allen S.E."/>
            <person name="Farag S."/>
            <person name="Shank E.A."/>
            <person name="Bowers A."/>
        </authorList>
    </citation>
    <scope>NUCLEOTIDE SEQUENCE [LARGE SCALE GENOMIC DNA]</scope>
    <source>
        <strain evidence="11 12">AFS003013</strain>
    </source>
</reference>
<evidence type="ECO:0000256" key="7">
    <source>
        <dbReference type="ARBA" id="ARBA00023136"/>
    </source>
</evidence>